<dbReference type="GO" id="GO:0042575">
    <property type="term" value="C:DNA polymerase complex"/>
    <property type="evidence" value="ECO:0007669"/>
    <property type="project" value="UniProtKB-ARBA"/>
</dbReference>
<dbReference type="PROSITE" id="PS50994">
    <property type="entry name" value="INTEGRASE"/>
    <property type="match status" value="1"/>
</dbReference>
<dbReference type="SUPFAM" id="SSF53098">
    <property type="entry name" value="Ribonuclease H-like"/>
    <property type="match status" value="1"/>
</dbReference>
<dbReference type="InterPro" id="IPR001878">
    <property type="entry name" value="Znf_CCHC"/>
</dbReference>
<evidence type="ECO:0000313" key="7">
    <source>
        <dbReference type="EMBL" id="KFD64813.1"/>
    </source>
</evidence>
<keyword evidence="3" id="KW-0862">Zinc</keyword>
<dbReference type="GO" id="GO:0016787">
    <property type="term" value="F:hydrolase activity"/>
    <property type="evidence" value="ECO:0007669"/>
    <property type="project" value="UniProtKB-KW"/>
</dbReference>
<evidence type="ECO:0008006" key="8">
    <source>
        <dbReference type="Google" id="ProtNLM"/>
    </source>
</evidence>
<organism evidence="7">
    <name type="scientific">Trichuris suis</name>
    <name type="common">pig whipworm</name>
    <dbReference type="NCBI Taxonomy" id="68888"/>
    <lineage>
        <taxon>Eukaryota</taxon>
        <taxon>Metazoa</taxon>
        <taxon>Ecdysozoa</taxon>
        <taxon>Nematoda</taxon>
        <taxon>Enoplea</taxon>
        <taxon>Dorylaimia</taxon>
        <taxon>Trichinellida</taxon>
        <taxon>Trichuridae</taxon>
        <taxon>Trichuris</taxon>
    </lineage>
</organism>
<evidence type="ECO:0000256" key="1">
    <source>
        <dbReference type="ARBA" id="ARBA00022723"/>
    </source>
</evidence>
<dbReference type="AlphaFoldDB" id="A0A085N5R7"/>
<sequence length="837" mass="94669">MQAHLTAMLQVVERLRGAGVELSVGDQVAALLNSLPESYSRLVIALKGRDEADLTVDYVCGRIQDECTRRIENRKMLTVGLSNETIALYSSNSGSPQTTQNKSKAFHHAQRGANKKENRQCYECGKKGHRRRNCPGAEVESKPWTDVKRGRSSTLFSASEITCSKQRSNWKAKVPDGRTVRVAGIGNGLLNSLLPGGRIQQVKICNVLYIQCLDGNLLSVKVLDRADYEARIRNGVCSISKQLSGGGNKLFASAHDNGQLYEIDVAECEICINGKMAEPPFAKSGTRPTKPVEQVHTDLCGSAPVTTTSGHRYSLTLIDNYSRYTEIRLLKPKDEVFDVIKNYVARMNTRFGRKPIIFRSDNDLSLSKRFWGDAVLTAAYLQNRLPSRSAECMPCEHFYGSKPAISHLRMLSSKAYSLVPKELRRKLSQSALEGVLVVYGNVTKGYRLLDPNTALVWYSHSVRIVENAQRKTFYTRKLKPALANKPSPYKMKQKPIEAVMNVLSRENVDRPIHKQEAPRRSERLAAKDAGITNPWLSKDYIWRIVEDEAKEPSTWEEMLQLSANERQRWMEAANAEILSLNRYHVWEVTDLPPGKTTISAKWVFKAKRNVQDHICSYKARLVARGFSQMQGRDYDETFASVVRHETVRIVFAVAAITELHVRHVDVNTAYLNGELDEELFLEPPPGFEQPGVDRKVLRLRRSLYGLKQSARVWNQVATDALRKLGFQPNRADPCLFSRKEKDNSITYILLYVDDLLIAGSSSKLTRDVGQQLNTYFEIKDFGEVSQYMGMEVEREEDGSFLICQIGKIYHLLQEHRLLDAKPDCWITSVFSNSIPPL</sequence>
<dbReference type="Pfam" id="PF07727">
    <property type="entry name" value="RVT_2"/>
    <property type="match status" value="1"/>
</dbReference>
<keyword evidence="2" id="KW-0378">Hydrolase</keyword>
<dbReference type="GO" id="GO:0003676">
    <property type="term" value="F:nucleic acid binding"/>
    <property type="evidence" value="ECO:0007669"/>
    <property type="project" value="InterPro"/>
</dbReference>
<evidence type="ECO:0000256" key="2">
    <source>
        <dbReference type="ARBA" id="ARBA00022801"/>
    </source>
</evidence>
<dbReference type="InterPro" id="IPR012337">
    <property type="entry name" value="RNaseH-like_sf"/>
</dbReference>
<dbReference type="Pfam" id="PF14223">
    <property type="entry name" value="Retrotran_gag_2"/>
    <property type="match status" value="1"/>
</dbReference>
<dbReference type="SUPFAM" id="SSF56672">
    <property type="entry name" value="DNA/RNA polymerases"/>
    <property type="match status" value="1"/>
</dbReference>
<feature type="domain" description="Integrase catalytic" evidence="6">
    <location>
        <begin position="287"/>
        <end position="370"/>
    </location>
</feature>
<evidence type="ECO:0000259" key="5">
    <source>
        <dbReference type="PROSITE" id="PS50158"/>
    </source>
</evidence>
<dbReference type="InterPro" id="IPR057670">
    <property type="entry name" value="SH3_retrovirus"/>
</dbReference>
<proteinExistence type="predicted"/>
<dbReference type="SUPFAM" id="SSF57756">
    <property type="entry name" value="Retrovirus zinc finger-like domains"/>
    <property type="match status" value="1"/>
</dbReference>
<dbReference type="PROSITE" id="PS50158">
    <property type="entry name" value="ZF_CCHC"/>
    <property type="match status" value="1"/>
</dbReference>
<protein>
    <recommendedName>
        <fullName evidence="8">Zinc knuckle</fullName>
    </recommendedName>
</protein>
<dbReference type="Pfam" id="PF25597">
    <property type="entry name" value="SH3_retrovirus"/>
    <property type="match status" value="1"/>
</dbReference>
<dbReference type="EMBL" id="KL367550">
    <property type="protein sequence ID" value="KFD64813.1"/>
    <property type="molecule type" value="Genomic_DNA"/>
</dbReference>
<evidence type="ECO:0000259" key="6">
    <source>
        <dbReference type="PROSITE" id="PS50994"/>
    </source>
</evidence>
<keyword evidence="1" id="KW-0479">Metal-binding</keyword>
<dbReference type="PANTHER" id="PTHR42648:SF28">
    <property type="entry name" value="TRANSPOSON-ENCODED PROTEIN WITH RIBONUCLEASE H-LIKE AND RETROVIRUS ZINC FINGER-LIKE DOMAINS"/>
    <property type="match status" value="1"/>
</dbReference>
<feature type="compositionally biased region" description="Polar residues" evidence="4">
    <location>
        <begin position="90"/>
        <end position="103"/>
    </location>
</feature>
<dbReference type="InterPro" id="IPR013103">
    <property type="entry name" value="RVT_2"/>
</dbReference>
<dbReference type="GO" id="GO:0019899">
    <property type="term" value="F:enzyme binding"/>
    <property type="evidence" value="ECO:0007669"/>
    <property type="project" value="UniProtKB-ARBA"/>
</dbReference>
<dbReference type="Gene3D" id="3.30.420.10">
    <property type="entry name" value="Ribonuclease H-like superfamily/Ribonuclease H"/>
    <property type="match status" value="1"/>
</dbReference>
<dbReference type="InterPro" id="IPR036397">
    <property type="entry name" value="RNaseH_sf"/>
</dbReference>
<dbReference type="PANTHER" id="PTHR42648">
    <property type="entry name" value="TRANSPOSASE, PUTATIVE-RELATED"/>
    <property type="match status" value="1"/>
</dbReference>
<feature type="region of interest" description="Disordered" evidence="4">
    <location>
        <begin position="90"/>
        <end position="114"/>
    </location>
</feature>
<dbReference type="InterPro" id="IPR039537">
    <property type="entry name" value="Retrotran_Ty1/copia-like"/>
</dbReference>
<gene>
    <name evidence="7" type="ORF">M514_23025</name>
</gene>
<dbReference type="SMART" id="SM00343">
    <property type="entry name" value="ZnF_C2HC"/>
    <property type="match status" value="1"/>
</dbReference>
<reference evidence="7" key="1">
    <citation type="journal article" date="2014" name="Nat. Genet.">
        <title>Genome and transcriptome of the porcine whipworm Trichuris suis.</title>
        <authorList>
            <person name="Jex A.R."/>
            <person name="Nejsum P."/>
            <person name="Schwarz E.M."/>
            <person name="Hu L."/>
            <person name="Young N.D."/>
            <person name="Hall R.S."/>
            <person name="Korhonen P.K."/>
            <person name="Liao S."/>
            <person name="Thamsborg S."/>
            <person name="Xia J."/>
            <person name="Xu P."/>
            <person name="Wang S."/>
            <person name="Scheerlinck J.P."/>
            <person name="Hofmann A."/>
            <person name="Sternberg P.W."/>
            <person name="Wang J."/>
            <person name="Gasser R.B."/>
        </authorList>
    </citation>
    <scope>NUCLEOTIDE SEQUENCE [LARGE SCALE GENOMIC DNA]</scope>
    <source>
        <strain evidence="7">DCEP-RM93F</strain>
    </source>
</reference>
<accession>A0A085N5R7</accession>
<evidence type="ECO:0000256" key="4">
    <source>
        <dbReference type="SAM" id="MobiDB-lite"/>
    </source>
</evidence>
<dbReference type="Gene3D" id="4.10.60.10">
    <property type="entry name" value="Zinc finger, CCHC-type"/>
    <property type="match status" value="1"/>
</dbReference>
<dbReference type="GO" id="GO:0008270">
    <property type="term" value="F:zinc ion binding"/>
    <property type="evidence" value="ECO:0007669"/>
    <property type="project" value="UniProtKB-KW"/>
</dbReference>
<evidence type="ECO:0000256" key="3">
    <source>
        <dbReference type="PROSITE-ProRule" id="PRU00047"/>
    </source>
</evidence>
<keyword evidence="3" id="KW-0863">Zinc-finger</keyword>
<dbReference type="Proteomes" id="UP000030758">
    <property type="component" value="Unassembled WGS sequence"/>
</dbReference>
<feature type="domain" description="CCHC-type" evidence="5">
    <location>
        <begin position="121"/>
        <end position="135"/>
    </location>
</feature>
<dbReference type="InterPro" id="IPR036875">
    <property type="entry name" value="Znf_CCHC_sf"/>
</dbReference>
<name>A0A085N5R7_9BILA</name>
<dbReference type="InterPro" id="IPR001584">
    <property type="entry name" value="Integrase_cat-core"/>
</dbReference>
<dbReference type="InterPro" id="IPR043502">
    <property type="entry name" value="DNA/RNA_pol_sf"/>
</dbReference>
<dbReference type="GO" id="GO:0015074">
    <property type="term" value="P:DNA integration"/>
    <property type="evidence" value="ECO:0007669"/>
    <property type="project" value="InterPro"/>
</dbReference>